<reference evidence="2 3" key="1">
    <citation type="submission" date="2014-04" db="EMBL/GenBank/DDBJ databases">
        <title>Aquimarina sp. 22II-S11-z7 Genome Sequencing.</title>
        <authorList>
            <person name="Lai Q."/>
        </authorList>
    </citation>
    <scope>NUCLEOTIDE SEQUENCE [LARGE SCALE GENOMIC DNA]</scope>
    <source>
        <strain evidence="2 3">22II-S11-z7</strain>
    </source>
</reference>
<dbReference type="EMBL" id="AQRA01000002">
    <property type="protein sequence ID" value="EZH75055.1"/>
    <property type="molecule type" value="Genomic_DNA"/>
</dbReference>
<evidence type="ECO:0000313" key="2">
    <source>
        <dbReference type="EMBL" id="EZH75055.1"/>
    </source>
</evidence>
<keyword evidence="3" id="KW-1185">Reference proteome</keyword>
<dbReference type="SUPFAM" id="SSF54427">
    <property type="entry name" value="NTF2-like"/>
    <property type="match status" value="1"/>
</dbReference>
<proteinExistence type="predicted"/>
<dbReference type="AlphaFoldDB" id="A0A023BYI9"/>
<dbReference type="Proteomes" id="UP000023541">
    <property type="component" value="Unassembled WGS sequence"/>
</dbReference>
<protein>
    <recommendedName>
        <fullName evidence="1">DUF4440 domain-containing protein</fullName>
    </recommendedName>
</protein>
<dbReference type="Pfam" id="PF14534">
    <property type="entry name" value="DUF4440"/>
    <property type="match status" value="1"/>
</dbReference>
<dbReference type="PROSITE" id="PS51257">
    <property type="entry name" value="PROKAR_LIPOPROTEIN"/>
    <property type="match status" value="1"/>
</dbReference>
<evidence type="ECO:0000313" key="3">
    <source>
        <dbReference type="Proteomes" id="UP000023541"/>
    </source>
</evidence>
<dbReference type="InterPro" id="IPR027843">
    <property type="entry name" value="DUF4440"/>
</dbReference>
<name>A0A023BYI9_9FLAO</name>
<dbReference type="STRING" id="1317122.ATO12_10035"/>
<accession>A0A023BYI9</accession>
<comment type="caution">
    <text evidence="2">The sequence shown here is derived from an EMBL/GenBank/DDBJ whole genome shotgun (WGS) entry which is preliminary data.</text>
</comment>
<gene>
    <name evidence="2" type="ORF">ATO12_10035</name>
</gene>
<sequence length="152" mass="17346">MKSHNMITRYLYILGVLIGLTSCHQEIKVDEKADKQQIIKVLKAQEQAWSNHDLEGYMQGYWKSDSLKFYGSRGLTYGWDNTLANYKKGYPTKAHTGTLNFVISDISRIDGESYFVMGEYHLVRSVGNADGTFMIIFKKINGNWKIVADSSC</sequence>
<dbReference type="Gene3D" id="3.10.450.50">
    <property type="match status" value="1"/>
</dbReference>
<feature type="domain" description="DUF4440" evidence="1">
    <location>
        <begin position="38"/>
        <end position="146"/>
    </location>
</feature>
<evidence type="ECO:0000259" key="1">
    <source>
        <dbReference type="Pfam" id="PF14534"/>
    </source>
</evidence>
<dbReference type="eggNOG" id="COG4319">
    <property type="taxonomic scope" value="Bacteria"/>
</dbReference>
<organism evidence="2 3">
    <name type="scientific">Aquimarina atlantica</name>
    <dbReference type="NCBI Taxonomy" id="1317122"/>
    <lineage>
        <taxon>Bacteria</taxon>
        <taxon>Pseudomonadati</taxon>
        <taxon>Bacteroidota</taxon>
        <taxon>Flavobacteriia</taxon>
        <taxon>Flavobacteriales</taxon>
        <taxon>Flavobacteriaceae</taxon>
        <taxon>Aquimarina</taxon>
    </lineage>
</organism>
<dbReference type="InterPro" id="IPR032710">
    <property type="entry name" value="NTF2-like_dom_sf"/>
</dbReference>